<organism evidence="2 3">
    <name type="scientific">Cronobacter sakazakii (strain ATCC BAA-894)</name>
    <name type="common">Enterobacter sakazakii</name>
    <dbReference type="NCBI Taxonomy" id="290339"/>
    <lineage>
        <taxon>Bacteria</taxon>
        <taxon>Pseudomonadati</taxon>
        <taxon>Pseudomonadota</taxon>
        <taxon>Gammaproteobacteria</taxon>
        <taxon>Enterobacterales</taxon>
        <taxon>Enterobacteriaceae</taxon>
        <taxon>Cronobacter</taxon>
    </lineage>
</organism>
<name>A7MF18_CROS8</name>
<accession>A7MF18</accession>
<dbReference type="PANTHER" id="PTHR19328">
    <property type="entry name" value="HEDGEHOG-INTERACTING PROTEIN"/>
    <property type="match status" value="1"/>
</dbReference>
<evidence type="ECO:0000259" key="1">
    <source>
        <dbReference type="Pfam" id="PF07995"/>
    </source>
</evidence>
<dbReference type="AlphaFoldDB" id="A7MF18"/>
<dbReference type="EMBL" id="CP000783">
    <property type="protein sequence ID" value="ABU77747.1"/>
    <property type="molecule type" value="Genomic_DNA"/>
</dbReference>
<dbReference type="InterPro" id="IPR011042">
    <property type="entry name" value="6-blade_b-propeller_TolB-like"/>
</dbReference>
<dbReference type="Proteomes" id="UP000000260">
    <property type="component" value="Chromosome"/>
</dbReference>
<dbReference type="InterPro" id="IPR012938">
    <property type="entry name" value="Glc/Sorbosone_DH"/>
</dbReference>
<dbReference type="PANTHER" id="PTHR19328:SF75">
    <property type="entry name" value="ALDOSE SUGAR DEHYDROGENASE YLII"/>
    <property type="match status" value="1"/>
</dbReference>
<dbReference type="SUPFAM" id="SSF50952">
    <property type="entry name" value="Soluble quinoprotein glucose dehydrogenase"/>
    <property type="match status" value="1"/>
</dbReference>
<sequence>MELSGRGFYRGWWEICTGILRLRDVKDFVKVRRAVLRLATLNRDCHKENAMPLRSPRLLALLLVVSASAAALPAKVDVLADNLENPWSLAFLPDNQGMLITLRGGELKRWQPGKGLSAAISGVPTVWHQGQGGLLDVVLAPDFNESRRVWLSYAEGGSDGKAGTAVGYGRLSDDMQRLENFKVVFRQQPKLSVGNHFGGRMAFDGKGHLFIALGENNQRPTAQDLDKLQGKVVRLTENGDVPKDNPFVGKQGVRPEIWSYGIRNPQGLALNPWSQTIWLNEHGPKGGDEINIPEAGKNYGWPLATWGINYSGEPIPEAKGGEAPGTEQPLFYWKVSPAVSGMAFYNADKFPQWKNKLFIGALKEQNLIQLSVNGNQVTEDGRLLEKENKRIRDVRVGPDGFLYVLTDETDGQLLKVSPAS</sequence>
<proteinExistence type="predicted"/>
<gene>
    <name evidence="2" type="ordered locus">ESA_02502</name>
</gene>
<evidence type="ECO:0000313" key="3">
    <source>
        <dbReference type="Proteomes" id="UP000000260"/>
    </source>
</evidence>
<dbReference type="HOGENOM" id="CLU_012253_1_1_6"/>
<dbReference type="InterPro" id="IPR011041">
    <property type="entry name" value="Quinoprot_gluc/sorb_DH_b-prop"/>
</dbReference>
<feature type="domain" description="Glucose/Sorbosone dehydrogenase" evidence="1">
    <location>
        <begin position="83"/>
        <end position="415"/>
    </location>
</feature>
<protein>
    <recommendedName>
        <fullName evidence="1">Glucose/Sorbosone dehydrogenase domain-containing protein</fullName>
    </recommendedName>
</protein>
<keyword evidence="3" id="KW-1185">Reference proteome</keyword>
<dbReference type="Pfam" id="PF07995">
    <property type="entry name" value="GSDH"/>
    <property type="match status" value="1"/>
</dbReference>
<evidence type="ECO:0000313" key="2">
    <source>
        <dbReference type="EMBL" id="ABU77747.1"/>
    </source>
</evidence>
<dbReference type="Gene3D" id="2.120.10.30">
    <property type="entry name" value="TolB, C-terminal domain"/>
    <property type="match status" value="1"/>
</dbReference>
<reference evidence="2 3" key="1">
    <citation type="journal article" date="2010" name="PLoS ONE">
        <title>Genome sequence of Cronobacter sakazakii BAA-894 and comparative genomic hybridization analysis with other Cronobacter species.</title>
        <authorList>
            <person name="Kucerova E."/>
            <person name="Clifton S.W."/>
            <person name="Xia X.Q."/>
            <person name="Long F."/>
            <person name="Porwollik S."/>
            <person name="Fulton L."/>
            <person name="Fronick C."/>
            <person name="Minx P."/>
            <person name="Kyung K."/>
            <person name="Warren W."/>
            <person name="Fulton R."/>
            <person name="Feng D."/>
            <person name="Wollam A."/>
            <person name="Shah N."/>
            <person name="Bhonagiri V."/>
            <person name="Nash W.E."/>
            <person name="Hallsworth-Pepin K."/>
            <person name="Wilson R.K."/>
            <person name="McClelland M."/>
            <person name="Forsythe S.J."/>
        </authorList>
    </citation>
    <scope>NUCLEOTIDE SEQUENCE [LARGE SCALE GENOMIC DNA]</scope>
    <source>
        <strain evidence="2 3">ATCC BAA-894</strain>
    </source>
</reference>
<dbReference type="KEGG" id="esa:ESA_02502"/>